<dbReference type="EMBL" id="ML119129">
    <property type="protein sequence ID" value="RPB12361.1"/>
    <property type="molecule type" value="Genomic_DNA"/>
</dbReference>
<reference evidence="2 3" key="1">
    <citation type="journal article" date="2018" name="Nat. Ecol. Evol.">
        <title>Pezizomycetes genomes reveal the molecular basis of ectomycorrhizal truffle lifestyle.</title>
        <authorList>
            <person name="Murat C."/>
            <person name="Payen T."/>
            <person name="Noel B."/>
            <person name="Kuo A."/>
            <person name="Morin E."/>
            <person name="Chen J."/>
            <person name="Kohler A."/>
            <person name="Krizsan K."/>
            <person name="Balestrini R."/>
            <person name="Da Silva C."/>
            <person name="Montanini B."/>
            <person name="Hainaut M."/>
            <person name="Levati E."/>
            <person name="Barry K.W."/>
            <person name="Belfiori B."/>
            <person name="Cichocki N."/>
            <person name="Clum A."/>
            <person name="Dockter R.B."/>
            <person name="Fauchery L."/>
            <person name="Guy J."/>
            <person name="Iotti M."/>
            <person name="Le Tacon F."/>
            <person name="Lindquist E.A."/>
            <person name="Lipzen A."/>
            <person name="Malagnac F."/>
            <person name="Mello A."/>
            <person name="Molinier V."/>
            <person name="Miyauchi S."/>
            <person name="Poulain J."/>
            <person name="Riccioni C."/>
            <person name="Rubini A."/>
            <person name="Sitrit Y."/>
            <person name="Splivallo R."/>
            <person name="Traeger S."/>
            <person name="Wang M."/>
            <person name="Zifcakova L."/>
            <person name="Wipf D."/>
            <person name="Zambonelli A."/>
            <person name="Paolocci F."/>
            <person name="Nowrousian M."/>
            <person name="Ottonello S."/>
            <person name="Baldrian P."/>
            <person name="Spatafora J.W."/>
            <person name="Henrissat B."/>
            <person name="Nagy L.G."/>
            <person name="Aury J.M."/>
            <person name="Wincker P."/>
            <person name="Grigoriev I.V."/>
            <person name="Bonfante P."/>
            <person name="Martin F.M."/>
        </authorList>
    </citation>
    <scope>NUCLEOTIDE SEQUENCE [LARGE SCALE GENOMIC DNA]</scope>
    <source>
        <strain evidence="2 3">CCBAS932</strain>
    </source>
</reference>
<evidence type="ECO:0000313" key="3">
    <source>
        <dbReference type="Proteomes" id="UP000277580"/>
    </source>
</evidence>
<accession>A0A3N4KVI0</accession>
<dbReference type="AlphaFoldDB" id="A0A3N4KVI0"/>
<protein>
    <submittedName>
        <fullName evidence="2">Uncharacterized protein</fullName>
    </submittedName>
</protein>
<keyword evidence="1" id="KW-1133">Transmembrane helix</keyword>
<name>A0A3N4KVI0_9PEZI</name>
<organism evidence="2 3">
    <name type="scientific">Morchella conica CCBAS932</name>
    <dbReference type="NCBI Taxonomy" id="1392247"/>
    <lineage>
        <taxon>Eukaryota</taxon>
        <taxon>Fungi</taxon>
        <taxon>Dikarya</taxon>
        <taxon>Ascomycota</taxon>
        <taxon>Pezizomycotina</taxon>
        <taxon>Pezizomycetes</taxon>
        <taxon>Pezizales</taxon>
        <taxon>Morchellaceae</taxon>
        <taxon>Morchella</taxon>
    </lineage>
</organism>
<dbReference type="Proteomes" id="UP000277580">
    <property type="component" value="Unassembled WGS sequence"/>
</dbReference>
<proteinExistence type="predicted"/>
<keyword evidence="1" id="KW-0472">Membrane</keyword>
<gene>
    <name evidence="2" type="ORF">P167DRAFT_545590</name>
</gene>
<keyword evidence="1" id="KW-0812">Transmembrane</keyword>
<evidence type="ECO:0000256" key="1">
    <source>
        <dbReference type="SAM" id="Phobius"/>
    </source>
</evidence>
<feature type="transmembrane region" description="Helical" evidence="1">
    <location>
        <begin position="115"/>
        <end position="137"/>
    </location>
</feature>
<dbReference type="InParanoid" id="A0A3N4KVI0"/>
<keyword evidence="3" id="KW-1185">Reference proteome</keyword>
<sequence>MTFTTWEDFPRYYARKGCREDYMPKHHGIDLRIGVAPISPLVDLPNPLGRAARIVLTLHHPLVHPGKACTPLRRRRWLLNTNSGSSPVAVPLFLPCDHATTAGMRRKLAAKDPQTWYCARLCIQLYGLCGLVSLFIIHKPPKPSSDSFSEHRNLFWSPAQNQVLIKTLQEISVIRVQLNLKPWTN</sequence>
<evidence type="ECO:0000313" key="2">
    <source>
        <dbReference type="EMBL" id="RPB12361.1"/>
    </source>
</evidence>